<dbReference type="AlphaFoldDB" id="A0AAW2P6X7"/>
<keyword evidence="3" id="KW-0675">Receptor</keyword>
<dbReference type="GO" id="GO:0005886">
    <property type="term" value="C:plasma membrane"/>
    <property type="evidence" value="ECO:0007669"/>
    <property type="project" value="TreeGrafter"/>
</dbReference>
<name>A0AAW2P6X7_SESRA</name>
<keyword evidence="3" id="KW-0418">Kinase</keyword>
<dbReference type="Gene3D" id="3.30.200.20">
    <property type="entry name" value="Phosphorylase Kinase, domain 1"/>
    <property type="match status" value="1"/>
</dbReference>
<dbReference type="PANTHER" id="PTHR27003:SF460">
    <property type="entry name" value="RECEPTOR-LIKE PROTEIN KINASE FERONIA"/>
    <property type="match status" value="1"/>
</dbReference>
<dbReference type="InterPro" id="IPR000719">
    <property type="entry name" value="Prot_kinase_dom"/>
</dbReference>
<evidence type="ECO:0000313" key="3">
    <source>
        <dbReference type="EMBL" id="KAL0350772.1"/>
    </source>
</evidence>
<dbReference type="EMBL" id="JACGWJ010000018">
    <property type="protein sequence ID" value="KAL0350772.1"/>
    <property type="molecule type" value="Genomic_DNA"/>
</dbReference>
<dbReference type="Gene3D" id="1.10.510.10">
    <property type="entry name" value="Transferase(Phosphotransferase) domain 1"/>
    <property type="match status" value="2"/>
</dbReference>
<protein>
    <submittedName>
        <fullName evidence="3">Receptor-like protein kinase FERONIA</fullName>
    </submittedName>
</protein>
<reference evidence="3" key="2">
    <citation type="journal article" date="2024" name="Plant">
        <title>Genomic evolution and insights into agronomic trait innovations of Sesamum species.</title>
        <authorList>
            <person name="Miao H."/>
            <person name="Wang L."/>
            <person name="Qu L."/>
            <person name="Liu H."/>
            <person name="Sun Y."/>
            <person name="Le M."/>
            <person name="Wang Q."/>
            <person name="Wei S."/>
            <person name="Zheng Y."/>
            <person name="Lin W."/>
            <person name="Duan Y."/>
            <person name="Cao H."/>
            <person name="Xiong S."/>
            <person name="Wang X."/>
            <person name="Wei L."/>
            <person name="Li C."/>
            <person name="Ma Q."/>
            <person name="Ju M."/>
            <person name="Zhao R."/>
            <person name="Li G."/>
            <person name="Mu C."/>
            <person name="Tian Q."/>
            <person name="Mei H."/>
            <person name="Zhang T."/>
            <person name="Gao T."/>
            <person name="Zhang H."/>
        </authorList>
    </citation>
    <scope>NUCLEOTIDE SEQUENCE</scope>
    <source>
        <strain evidence="3">G02</strain>
    </source>
</reference>
<dbReference type="InterPro" id="IPR011009">
    <property type="entry name" value="Kinase-like_dom_sf"/>
</dbReference>
<dbReference type="PROSITE" id="PS50011">
    <property type="entry name" value="PROTEIN_KINASE_DOM"/>
    <property type="match status" value="1"/>
</dbReference>
<dbReference type="GO" id="GO:0005524">
    <property type="term" value="F:ATP binding"/>
    <property type="evidence" value="ECO:0007669"/>
    <property type="project" value="InterPro"/>
</dbReference>
<organism evidence="3">
    <name type="scientific">Sesamum radiatum</name>
    <name type="common">Black benniseed</name>
    <dbReference type="NCBI Taxonomy" id="300843"/>
    <lineage>
        <taxon>Eukaryota</taxon>
        <taxon>Viridiplantae</taxon>
        <taxon>Streptophyta</taxon>
        <taxon>Embryophyta</taxon>
        <taxon>Tracheophyta</taxon>
        <taxon>Spermatophyta</taxon>
        <taxon>Magnoliopsida</taxon>
        <taxon>eudicotyledons</taxon>
        <taxon>Gunneridae</taxon>
        <taxon>Pentapetalae</taxon>
        <taxon>asterids</taxon>
        <taxon>lamiids</taxon>
        <taxon>Lamiales</taxon>
        <taxon>Pedaliaceae</taxon>
        <taxon>Sesamum</taxon>
    </lineage>
</organism>
<gene>
    <name evidence="3" type="ORF">Sradi_4226400</name>
</gene>
<dbReference type="PANTHER" id="PTHR27003">
    <property type="entry name" value="OS07G0166700 PROTEIN"/>
    <property type="match status" value="1"/>
</dbReference>
<accession>A0AAW2P6X7</accession>
<comment type="caution">
    <text evidence="3">The sequence shown here is derived from an EMBL/GenBank/DDBJ whole genome shotgun (WGS) entry which is preliminary data.</text>
</comment>
<dbReference type="SUPFAM" id="SSF56112">
    <property type="entry name" value="Protein kinase-like (PK-like)"/>
    <property type="match status" value="1"/>
</dbReference>
<dbReference type="InterPro" id="IPR001245">
    <property type="entry name" value="Ser-Thr/Tyr_kinase_cat_dom"/>
</dbReference>
<feature type="compositionally biased region" description="Polar residues" evidence="1">
    <location>
        <begin position="1"/>
        <end position="13"/>
    </location>
</feature>
<feature type="compositionally biased region" description="Basic and acidic residues" evidence="1">
    <location>
        <begin position="14"/>
        <end position="29"/>
    </location>
</feature>
<evidence type="ECO:0000259" key="2">
    <source>
        <dbReference type="PROSITE" id="PS50011"/>
    </source>
</evidence>
<evidence type="ECO:0000256" key="1">
    <source>
        <dbReference type="SAM" id="MobiDB-lite"/>
    </source>
</evidence>
<sequence length="324" mass="36531">MMSGENPSSGTRNRGSDQKNAKTKAKDISSNRNPSTRWWWDAFGILLRAPSKSKASPLPPQVIIHQFSLEEIQKATNNFHNSLIIGFGGLDTVYKGYIDGGQKVVAIRWSRTTESRLCMAHELQSKKEIQMKSSSAQNHVASLIGYSETESDMILVYDYMTNGTLHDHLHEPYRDPLPWKRRLQICIGAAQGLSHIHSIVKQTMLHRELKSTNIWLDENWIPKVSEWVLFADKESDRWSEEDQVSLAYWIKSCMRGNPAGCIDPFLVGRISPDSLKTFIETAGRCLLDHGNDRPSIADIVAKLEVALKQQEAAEANKGAQLMRS</sequence>
<dbReference type="GO" id="GO:0004714">
    <property type="term" value="F:transmembrane receptor protein tyrosine kinase activity"/>
    <property type="evidence" value="ECO:0007669"/>
    <property type="project" value="InterPro"/>
</dbReference>
<dbReference type="Pfam" id="PF07714">
    <property type="entry name" value="PK_Tyr_Ser-Thr"/>
    <property type="match status" value="1"/>
</dbReference>
<reference evidence="3" key="1">
    <citation type="submission" date="2020-06" db="EMBL/GenBank/DDBJ databases">
        <authorList>
            <person name="Li T."/>
            <person name="Hu X."/>
            <person name="Zhang T."/>
            <person name="Song X."/>
            <person name="Zhang H."/>
            <person name="Dai N."/>
            <person name="Sheng W."/>
            <person name="Hou X."/>
            <person name="Wei L."/>
        </authorList>
    </citation>
    <scope>NUCLEOTIDE SEQUENCE</scope>
    <source>
        <strain evidence="3">G02</strain>
        <tissue evidence="3">Leaf</tissue>
    </source>
</reference>
<proteinExistence type="predicted"/>
<keyword evidence="3" id="KW-0808">Transferase</keyword>
<feature type="domain" description="Protein kinase" evidence="2">
    <location>
        <begin position="79"/>
        <end position="324"/>
    </location>
</feature>
<feature type="region of interest" description="Disordered" evidence="1">
    <location>
        <begin position="1"/>
        <end position="32"/>
    </location>
</feature>
<dbReference type="GO" id="GO:0009506">
    <property type="term" value="C:plasmodesma"/>
    <property type="evidence" value="ECO:0007669"/>
    <property type="project" value="TreeGrafter"/>
</dbReference>
<dbReference type="InterPro" id="IPR045272">
    <property type="entry name" value="ANXUR1/2-like"/>
</dbReference>